<feature type="compositionally biased region" description="Low complexity" evidence="16">
    <location>
        <begin position="8"/>
        <end position="23"/>
    </location>
</feature>
<dbReference type="GO" id="GO:0031417">
    <property type="term" value="C:NatC complex"/>
    <property type="evidence" value="ECO:0007669"/>
    <property type="project" value="TreeGrafter"/>
</dbReference>
<protein>
    <recommendedName>
        <fullName evidence="13">N-terminal methionine N(alpha)-acetyltransferase NatC</fullName>
        <ecNumber evidence="13">2.3.1.256</ecNumber>
    </recommendedName>
    <alternativeName>
        <fullName evidence="14">N-acetyltransferase MAK3 homolog</fullName>
    </alternativeName>
    <alternativeName>
        <fullName evidence="15">NatC catalytic subunit</fullName>
    </alternativeName>
</protein>
<comment type="catalytic activity">
    <reaction evidence="12">
        <text>N-terminal L-methionyl-L-tryptophyl-[protein] + acetyl-CoA = N-terminal N(alpha)-acetyl-L-methionyl-L-tryptophyl-[protein] + CoA + H(+)</text>
        <dbReference type="Rhea" id="RHEA:50560"/>
        <dbReference type="Rhea" id="RHEA-COMP:12724"/>
        <dbReference type="Rhea" id="RHEA-COMP:12725"/>
        <dbReference type="ChEBI" id="CHEBI:15378"/>
        <dbReference type="ChEBI" id="CHEBI:57287"/>
        <dbReference type="ChEBI" id="CHEBI:57288"/>
        <dbReference type="ChEBI" id="CHEBI:133386"/>
        <dbReference type="ChEBI" id="CHEBI:133387"/>
        <dbReference type="EC" id="2.3.1.256"/>
    </reaction>
</comment>
<dbReference type="GO" id="GO:0120518">
    <property type="term" value="F:protein N-terminal-methionine acetyltransferase activity"/>
    <property type="evidence" value="ECO:0007669"/>
    <property type="project" value="UniProtKB-EC"/>
</dbReference>
<name>A0A9N8YPL8_FUNMO</name>
<dbReference type="GO" id="GO:0005634">
    <property type="term" value="C:nucleus"/>
    <property type="evidence" value="ECO:0007669"/>
    <property type="project" value="UniProtKB-SubCell"/>
</dbReference>
<dbReference type="InterPro" id="IPR044542">
    <property type="entry name" value="NAA30-like"/>
</dbReference>
<dbReference type="InterPro" id="IPR000182">
    <property type="entry name" value="GNAT_dom"/>
</dbReference>
<evidence type="ECO:0000256" key="16">
    <source>
        <dbReference type="SAM" id="MobiDB-lite"/>
    </source>
</evidence>
<keyword evidence="3" id="KW-0963">Cytoplasm</keyword>
<proteinExistence type="inferred from homology"/>
<evidence type="ECO:0000256" key="6">
    <source>
        <dbReference type="ARBA" id="ARBA00023315"/>
    </source>
</evidence>
<dbReference type="SUPFAM" id="SSF55729">
    <property type="entry name" value="Acyl-CoA N-acyltransferases (Nat)"/>
    <property type="match status" value="1"/>
</dbReference>
<dbReference type="PANTHER" id="PTHR45896:SF1">
    <property type="entry name" value="N-ALPHA-ACETYLTRANSFERASE 30"/>
    <property type="match status" value="1"/>
</dbReference>
<evidence type="ECO:0000313" key="19">
    <source>
        <dbReference type="EMBL" id="CAG8438427.1"/>
    </source>
</evidence>
<dbReference type="GO" id="GO:0016020">
    <property type="term" value="C:membrane"/>
    <property type="evidence" value="ECO:0007669"/>
    <property type="project" value="InterPro"/>
</dbReference>
<keyword evidence="17" id="KW-1133">Transmembrane helix</keyword>
<accession>A0A9N8YPL8</accession>
<dbReference type="Gene3D" id="3.40.630.30">
    <property type="match status" value="1"/>
</dbReference>
<evidence type="ECO:0000259" key="18">
    <source>
        <dbReference type="PROSITE" id="PS51186"/>
    </source>
</evidence>
<dbReference type="InterPro" id="IPR016181">
    <property type="entry name" value="Acyl_CoA_acyltransferase"/>
</dbReference>
<dbReference type="EMBL" id="CAJVPP010000059">
    <property type="protein sequence ID" value="CAG8438427.1"/>
    <property type="molecule type" value="Genomic_DNA"/>
</dbReference>
<feature type="domain" description="N-acetyltransferase" evidence="18">
    <location>
        <begin position="29"/>
        <end position="177"/>
    </location>
</feature>
<dbReference type="PANTHER" id="PTHR45896">
    <property type="entry name" value="N-ALPHA-ACETYLTRANSFERASE 30"/>
    <property type="match status" value="1"/>
</dbReference>
<sequence>MDNVGQQSSASTSSTPSAASKPTSVGADLTYVPYSSELQLPGIMSLIENDLSEPYSIYTYRYFINNWPNLCFMAMDQDECIGVIICKLDQHREALRGYIAMLAVKKEYRKRKIGSTLVRMSINAMIKQDADEIVLETEYTNLGALSLYHKLGFIRDKRLYRYYLNGVDAFRLKLFCKVVHADTTEFTKESKTNVEKKTEKYCDEYGNKEPVECRYVPDDQSSGNVSYPNRGPLPEFRACKRVKRFERTKYFEFQFINFIVAVTSCSILLWRRRKLAEDGYRRLARRIRGNTL</sequence>
<evidence type="ECO:0000256" key="11">
    <source>
        <dbReference type="ARBA" id="ARBA00052362"/>
    </source>
</evidence>
<evidence type="ECO:0000256" key="1">
    <source>
        <dbReference type="ARBA" id="ARBA00004123"/>
    </source>
</evidence>
<evidence type="ECO:0000256" key="5">
    <source>
        <dbReference type="ARBA" id="ARBA00023242"/>
    </source>
</evidence>
<evidence type="ECO:0000256" key="7">
    <source>
        <dbReference type="ARBA" id="ARBA00024025"/>
    </source>
</evidence>
<comment type="catalytic activity">
    <reaction evidence="8">
        <text>N-terminal L-methionyl-L-isoleucyl-[protein] + acetyl-CoA = N-terminal N(alpha)-acetyl-L-methionyl-L-isoleucyl-[protein] + CoA + H(+)</text>
        <dbReference type="Rhea" id="RHEA:50524"/>
        <dbReference type="Rhea" id="RHEA-COMP:12713"/>
        <dbReference type="Rhea" id="RHEA-COMP:12714"/>
        <dbReference type="ChEBI" id="CHEBI:15378"/>
        <dbReference type="ChEBI" id="CHEBI:57287"/>
        <dbReference type="ChEBI" id="CHEBI:57288"/>
        <dbReference type="ChEBI" id="CHEBI:133379"/>
        <dbReference type="ChEBI" id="CHEBI:133380"/>
        <dbReference type="EC" id="2.3.1.256"/>
    </reaction>
</comment>
<evidence type="ECO:0000256" key="2">
    <source>
        <dbReference type="ARBA" id="ARBA00004496"/>
    </source>
</evidence>
<evidence type="ECO:0000256" key="8">
    <source>
        <dbReference type="ARBA" id="ARBA00050754"/>
    </source>
</evidence>
<evidence type="ECO:0000256" key="4">
    <source>
        <dbReference type="ARBA" id="ARBA00022679"/>
    </source>
</evidence>
<comment type="catalytic activity">
    <reaction evidence="10">
        <text>N-terminal L-methionyl-L-tyrosyl-[protein] + acetyl-CoA = N-terminal N(alpha)-acetyl-L-methionyl-L-tyrosyl-[protein] + CoA + H(+)</text>
        <dbReference type="Rhea" id="RHEA:50532"/>
        <dbReference type="Rhea" id="RHEA-COMP:12717"/>
        <dbReference type="Rhea" id="RHEA-COMP:12718"/>
        <dbReference type="ChEBI" id="CHEBI:15378"/>
        <dbReference type="ChEBI" id="CHEBI:57287"/>
        <dbReference type="ChEBI" id="CHEBI:57288"/>
        <dbReference type="ChEBI" id="CHEBI:133384"/>
        <dbReference type="ChEBI" id="CHEBI:133385"/>
        <dbReference type="EC" id="2.3.1.256"/>
    </reaction>
</comment>
<feature type="region of interest" description="Disordered" evidence="16">
    <location>
        <begin position="1"/>
        <end position="23"/>
    </location>
</feature>
<dbReference type="PROSITE" id="PS51186">
    <property type="entry name" value="GNAT"/>
    <property type="match status" value="1"/>
</dbReference>
<evidence type="ECO:0000256" key="12">
    <source>
        <dbReference type="ARBA" id="ARBA00052477"/>
    </source>
</evidence>
<dbReference type="Pfam" id="PF00583">
    <property type="entry name" value="Acetyltransf_1"/>
    <property type="match status" value="1"/>
</dbReference>
<keyword evidence="17" id="KW-0812">Transmembrane</keyword>
<organism evidence="19 20">
    <name type="scientific">Funneliformis mosseae</name>
    <name type="common">Endomycorrhizal fungus</name>
    <name type="synonym">Glomus mosseae</name>
    <dbReference type="NCBI Taxonomy" id="27381"/>
    <lineage>
        <taxon>Eukaryota</taxon>
        <taxon>Fungi</taxon>
        <taxon>Fungi incertae sedis</taxon>
        <taxon>Mucoromycota</taxon>
        <taxon>Glomeromycotina</taxon>
        <taxon>Glomeromycetes</taxon>
        <taxon>Glomerales</taxon>
        <taxon>Glomeraceae</taxon>
        <taxon>Funneliformis</taxon>
    </lineage>
</organism>
<evidence type="ECO:0000256" key="14">
    <source>
        <dbReference type="ARBA" id="ARBA00076746"/>
    </source>
</evidence>
<comment type="similarity">
    <text evidence="7">Belongs to the acetyltransferase family. MAK3 subfamily.</text>
</comment>
<evidence type="ECO:0000313" key="20">
    <source>
        <dbReference type="Proteomes" id="UP000789375"/>
    </source>
</evidence>
<evidence type="ECO:0000256" key="15">
    <source>
        <dbReference type="ARBA" id="ARBA00078622"/>
    </source>
</evidence>
<dbReference type="Pfam" id="PF05439">
    <property type="entry name" value="JTB"/>
    <property type="match status" value="1"/>
</dbReference>
<dbReference type="CDD" id="cd04301">
    <property type="entry name" value="NAT_SF"/>
    <property type="match status" value="1"/>
</dbReference>
<keyword evidence="6" id="KW-0012">Acyltransferase</keyword>
<comment type="caution">
    <text evidence="19">The sequence shown here is derived from an EMBL/GenBank/DDBJ whole genome shotgun (WGS) entry which is preliminary data.</text>
</comment>
<comment type="catalytic activity">
    <reaction evidence="9">
        <text>N-terminal L-methionyl-L-leucyl-[protein] + acetyl-CoA = N-terminal N(alpha)-acetyl-L-methionyl-L-leucyl-[protein] + CoA + H(+)</text>
        <dbReference type="Rhea" id="RHEA:50520"/>
        <dbReference type="Rhea" id="RHEA-COMP:12711"/>
        <dbReference type="Rhea" id="RHEA-COMP:12712"/>
        <dbReference type="ChEBI" id="CHEBI:15378"/>
        <dbReference type="ChEBI" id="CHEBI:57287"/>
        <dbReference type="ChEBI" id="CHEBI:57288"/>
        <dbReference type="ChEBI" id="CHEBI:133377"/>
        <dbReference type="ChEBI" id="CHEBI:133378"/>
        <dbReference type="EC" id="2.3.1.256"/>
    </reaction>
</comment>
<keyword evidence="4" id="KW-0808">Transferase</keyword>
<keyword evidence="20" id="KW-1185">Reference proteome</keyword>
<dbReference type="EC" id="2.3.1.256" evidence="13"/>
<evidence type="ECO:0000256" key="17">
    <source>
        <dbReference type="SAM" id="Phobius"/>
    </source>
</evidence>
<comment type="catalytic activity">
    <reaction evidence="11">
        <text>N-terminal L-methionyl-L-phenylalanyl-[protein] + acetyl-CoA = N-terminal N(alpha)-acetyl-L-methionyl-L-phenylalanyl-[protein] + CoA + H(+)</text>
        <dbReference type="Rhea" id="RHEA:50528"/>
        <dbReference type="Rhea" id="RHEA-COMP:12715"/>
        <dbReference type="Rhea" id="RHEA-COMP:12716"/>
        <dbReference type="ChEBI" id="CHEBI:15378"/>
        <dbReference type="ChEBI" id="CHEBI:57287"/>
        <dbReference type="ChEBI" id="CHEBI:57288"/>
        <dbReference type="ChEBI" id="CHEBI:133382"/>
        <dbReference type="ChEBI" id="CHEBI:133383"/>
        <dbReference type="EC" id="2.3.1.256"/>
    </reaction>
</comment>
<evidence type="ECO:0000256" key="3">
    <source>
        <dbReference type="ARBA" id="ARBA00022490"/>
    </source>
</evidence>
<keyword evidence="17" id="KW-0472">Membrane</keyword>
<evidence type="ECO:0000256" key="10">
    <source>
        <dbReference type="ARBA" id="ARBA00052207"/>
    </source>
</evidence>
<dbReference type="AlphaFoldDB" id="A0A9N8YPL8"/>
<comment type="subcellular location">
    <subcellularLocation>
        <location evidence="2">Cytoplasm</location>
    </subcellularLocation>
    <subcellularLocation>
        <location evidence="1">Nucleus</location>
    </subcellularLocation>
</comment>
<feature type="transmembrane region" description="Helical" evidence="17">
    <location>
        <begin position="250"/>
        <end position="270"/>
    </location>
</feature>
<dbReference type="InterPro" id="IPR008657">
    <property type="entry name" value="JTB"/>
</dbReference>
<reference evidence="19" key="1">
    <citation type="submission" date="2021-06" db="EMBL/GenBank/DDBJ databases">
        <authorList>
            <person name="Kallberg Y."/>
            <person name="Tangrot J."/>
            <person name="Rosling A."/>
        </authorList>
    </citation>
    <scope>NUCLEOTIDE SEQUENCE</scope>
    <source>
        <strain evidence="19">87-6 pot B 2015</strain>
    </source>
</reference>
<dbReference type="FunFam" id="3.40.630.30:FF:000010">
    <property type="entry name" value="Putative N-alpha-acetyltransferase 30"/>
    <property type="match status" value="1"/>
</dbReference>
<evidence type="ECO:0000256" key="13">
    <source>
        <dbReference type="ARBA" id="ARBA00066994"/>
    </source>
</evidence>
<gene>
    <name evidence="19" type="ORF">FMOSSE_LOCUS601</name>
</gene>
<dbReference type="Proteomes" id="UP000789375">
    <property type="component" value="Unassembled WGS sequence"/>
</dbReference>
<evidence type="ECO:0000256" key="9">
    <source>
        <dbReference type="ARBA" id="ARBA00051225"/>
    </source>
</evidence>
<keyword evidence="5" id="KW-0539">Nucleus</keyword>